<dbReference type="InterPro" id="IPR017871">
    <property type="entry name" value="ABC_transporter-like_CS"/>
</dbReference>
<dbReference type="Proteomes" id="UP000015346">
    <property type="component" value="Unassembled WGS sequence"/>
</dbReference>
<feature type="transmembrane region" description="Helical" evidence="9">
    <location>
        <begin position="140"/>
        <end position="162"/>
    </location>
</feature>
<dbReference type="EMBL" id="AOLV01000039">
    <property type="protein sequence ID" value="EPX82762.1"/>
    <property type="molecule type" value="Genomic_DNA"/>
</dbReference>
<feature type="transmembrane region" description="Helical" evidence="9">
    <location>
        <begin position="281"/>
        <end position="300"/>
    </location>
</feature>
<dbReference type="PROSITE" id="PS50929">
    <property type="entry name" value="ABC_TM1F"/>
    <property type="match status" value="1"/>
</dbReference>
<feature type="transmembrane region" description="Helical" evidence="9">
    <location>
        <begin position="168"/>
        <end position="187"/>
    </location>
</feature>
<keyword evidence="7 9" id="KW-1133">Transmembrane helix</keyword>
<dbReference type="PANTHER" id="PTHR43394">
    <property type="entry name" value="ATP-DEPENDENT PERMEASE MDL1, MITOCHONDRIAL"/>
    <property type="match status" value="1"/>
</dbReference>
<dbReference type="AlphaFoldDB" id="S9QT23"/>
<dbReference type="CDD" id="cd18778">
    <property type="entry name" value="ABC_6TM_exporter_like"/>
    <property type="match status" value="1"/>
</dbReference>
<keyword evidence="3" id="KW-1003">Cell membrane</keyword>
<evidence type="ECO:0000256" key="1">
    <source>
        <dbReference type="ARBA" id="ARBA00004651"/>
    </source>
</evidence>
<feature type="transmembrane region" description="Helical" evidence="9">
    <location>
        <begin position="65"/>
        <end position="90"/>
    </location>
</feature>
<reference evidence="12 13" key="1">
    <citation type="journal article" date="2013" name="Stand. Genomic Sci.">
        <title>Genome sequence of the reddish-pigmented Rubellimicrobium thermophilum type strain (DSM 16684(T)), a member of the Roseobacter clade.</title>
        <authorList>
            <person name="Fiebig A."/>
            <person name="Riedel T."/>
            <person name="Gronow S."/>
            <person name="Petersen J."/>
            <person name="Klenk H.P."/>
            <person name="Goker M."/>
        </authorList>
    </citation>
    <scope>NUCLEOTIDE SEQUENCE [LARGE SCALE GENOMIC DNA]</scope>
    <source>
        <strain evidence="12 13">DSM 16684</strain>
    </source>
</reference>
<feature type="domain" description="ABC transporter" evidence="10">
    <location>
        <begin position="346"/>
        <end position="580"/>
    </location>
</feature>
<keyword evidence="4 9" id="KW-0812">Transmembrane</keyword>
<keyword evidence="5" id="KW-0547">Nucleotide-binding</keyword>
<evidence type="ECO:0000259" key="11">
    <source>
        <dbReference type="PROSITE" id="PS50929"/>
    </source>
</evidence>
<keyword evidence="6" id="KW-0067">ATP-binding</keyword>
<accession>S9QT23</accession>
<evidence type="ECO:0000256" key="9">
    <source>
        <dbReference type="SAM" id="Phobius"/>
    </source>
</evidence>
<dbReference type="Gene3D" id="3.40.50.300">
    <property type="entry name" value="P-loop containing nucleotide triphosphate hydrolases"/>
    <property type="match status" value="1"/>
</dbReference>
<dbReference type="GO" id="GO:0016887">
    <property type="term" value="F:ATP hydrolysis activity"/>
    <property type="evidence" value="ECO:0007669"/>
    <property type="project" value="InterPro"/>
</dbReference>
<dbReference type="GO" id="GO:0015421">
    <property type="term" value="F:ABC-type oligopeptide transporter activity"/>
    <property type="evidence" value="ECO:0007669"/>
    <property type="project" value="TreeGrafter"/>
</dbReference>
<sequence length="589" mass="62784">MLNPDRPRRARMGRIRLLRQFVRPYRGTALAVLLAVLTVAATGLLGPWLIGEIVRRIEAGGSAGGLAGVAGLLAGVALLRSLATGAVFHLSHVVAFSTVRDMRNAVQARLQLFSPAYFAARSSGDLVSRIMRDTEEMEPLLADAVYGFVVSTLIGLGVFIVLLTISPLLAVLAILPLPFALWGVWRLGGLAQQAFDREGRLFGSTSALAQDQVAGMREIQIFNRETAEARRFAAASQDLASAQMHARKVMAGFEPLVEGAAGLSTAAVVLIGGQMALAGQIAVGDLVAFVLYIAAIYLPLHSVAGAAESFQKSLASLARIGEVLAHEPEVADPPQGLALGRARGEIALRGVSFSYPGHDRVLHEIDLTLPAGRSLALVGATGAGKSTLAHLIARFHDPTAGVVQLDGHDLRQIRLADLRANVSMVLQDVFLFNDTVRENIRFGRPGASDAEVEAAARAARAHDFILSLPQGYDTIVGERGVRLSGGQKQRLSIARAMLKDAPILILDEATSAVDSETERAIQDSLDRLMQGRTTVMIAHRLSTIREADQILVLDGGRIVERGRHAELMARGGLYARLVAAQSAPERIAS</sequence>
<dbReference type="InterPro" id="IPR003593">
    <property type="entry name" value="AAA+_ATPase"/>
</dbReference>
<proteinExistence type="predicted"/>
<feature type="domain" description="ABC transmembrane type-1" evidence="11">
    <location>
        <begin position="30"/>
        <end position="312"/>
    </location>
</feature>
<name>S9QT23_9RHOB</name>
<dbReference type="InterPro" id="IPR011527">
    <property type="entry name" value="ABC1_TM_dom"/>
</dbReference>
<dbReference type="GO" id="GO:0005886">
    <property type="term" value="C:plasma membrane"/>
    <property type="evidence" value="ECO:0007669"/>
    <property type="project" value="UniProtKB-SubCell"/>
</dbReference>
<dbReference type="SMART" id="SM00382">
    <property type="entry name" value="AAA"/>
    <property type="match status" value="1"/>
</dbReference>
<keyword evidence="8 9" id="KW-0472">Membrane</keyword>
<evidence type="ECO:0000259" key="10">
    <source>
        <dbReference type="PROSITE" id="PS50893"/>
    </source>
</evidence>
<dbReference type="FunFam" id="3.40.50.300:FF:000221">
    <property type="entry name" value="Multidrug ABC transporter ATP-binding protein"/>
    <property type="match status" value="1"/>
</dbReference>
<dbReference type="STRING" id="1123069.ruthe_03224"/>
<evidence type="ECO:0000256" key="6">
    <source>
        <dbReference type="ARBA" id="ARBA00022840"/>
    </source>
</evidence>
<evidence type="ECO:0000313" key="13">
    <source>
        <dbReference type="Proteomes" id="UP000015346"/>
    </source>
</evidence>
<evidence type="ECO:0000256" key="7">
    <source>
        <dbReference type="ARBA" id="ARBA00022989"/>
    </source>
</evidence>
<evidence type="ECO:0000256" key="5">
    <source>
        <dbReference type="ARBA" id="ARBA00022741"/>
    </source>
</evidence>
<dbReference type="SUPFAM" id="SSF90123">
    <property type="entry name" value="ABC transporter transmembrane region"/>
    <property type="match status" value="1"/>
</dbReference>
<dbReference type="InterPro" id="IPR027417">
    <property type="entry name" value="P-loop_NTPase"/>
</dbReference>
<comment type="caution">
    <text evidence="12">The sequence shown here is derived from an EMBL/GenBank/DDBJ whole genome shotgun (WGS) entry which is preliminary data.</text>
</comment>
<dbReference type="GO" id="GO:0005524">
    <property type="term" value="F:ATP binding"/>
    <property type="evidence" value="ECO:0007669"/>
    <property type="project" value="UniProtKB-KW"/>
</dbReference>
<dbReference type="HOGENOM" id="CLU_000604_84_9_5"/>
<evidence type="ECO:0000256" key="2">
    <source>
        <dbReference type="ARBA" id="ARBA00022448"/>
    </source>
</evidence>
<dbReference type="PROSITE" id="PS00211">
    <property type="entry name" value="ABC_TRANSPORTER_1"/>
    <property type="match status" value="1"/>
</dbReference>
<evidence type="ECO:0000256" key="3">
    <source>
        <dbReference type="ARBA" id="ARBA00022475"/>
    </source>
</evidence>
<gene>
    <name evidence="12" type="ORF">ruthe_03224</name>
</gene>
<dbReference type="InterPro" id="IPR003439">
    <property type="entry name" value="ABC_transporter-like_ATP-bd"/>
</dbReference>
<evidence type="ECO:0000256" key="4">
    <source>
        <dbReference type="ARBA" id="ARBA00022692"/>
    </source>
</evidence>
<feature type="transmembrane region" description="Helical" evidence="9">
    <location>
        <begin position="256"/>
        <end position="275"/>
    </location>
</feature>
<dbReference type="Pfam" id="PF00005">
    <property type="entry name" value="ABC_tran"/>
    <property type="match status" value="1"/>
</dbReference>
<organism evidence="12 13">
    <name type="scientific">Rubellimicrobium thermophilum DSM 16684</name>
    <dbReference type="NCBI Taxonomy" id="1123069"/>
    <lineage>
        <taxon>Bacteria</taxon>
        <taxon>Pseudomonadati</taxon>
        <taxon>Pseudomonadota</taxon>
        <taxon>Alphaproteobacteria</taxon>
        <taxon>Rhodobacterales</taxon>
        <taxon>Roseobacteraceae</taxon>
        <taxon>Rubellimicrobium</taxon>
    </lineage>
</organism>
<dbReference type="SUPFAM" id="SSF52540">
    <property type="entry name" value="P-loop containing nucleoside triphosphate hydrolases"/>
    <property type="match status" value="1"/>
</dbReference>
<evidence type="ECO:0000313" key="12">
    <source>
        <dbReference type="EMBL" id="EPX82762.1"/>
    </source>
</evidence>
<dbReference type="PANTHER" id="PTHR43394:SF1">
    <property type="entry name" value="ATP-BINDING CASSETTE SUB-FAMILY B MEMBER 10, MITOCHONDRIAL"/>
    <property type="match status" value="1"/>
</dbReference>
<dbReference type="InterPro" id="IPR039421">
    <property type="entry name" value="Type_1_exporter"/>
</dbReference>
<protein>
    <submittedName>
        <fullName evidence="12">ABC-type multidrug transport system, ATPase and permease component</fullName>
    </submittedName>
</protein>
<keyword evidence="2" id="KW-0813">Transport</keyword>
<dbReference type="Pfam" id="PF00664">
    <property type="entry name" value="ABC_membrane"/>
    <property type="match status" value="1"/>
</dbReference>
<dbReference type="InterPro" id="IPR036640">
    <property type="entry name" value="ABC1_TM_sf"/>
</dbReference>
<keyword evidence="13" id="KW-1185">Reference proteome</keyword>
<dbReference type="PROSITE" id="PS50893">
    <property type="entry name" value="ABC_TRANSPORTER_2"/>
    <property type="match status" value="1"/>
</dbReference>
<dbReference type="Gene3D" id="1.20.1560.10">
    <property type="entry name" value="ABC transporter type 1, transmembrane domain"/>
    <property type="match status" value="1"/>
</dbReference>
<evidence type="ECO:0000256" key="8">
    <source>
        <dbReference type="ARBA" id="ARBA00023136"/>
    </source>
</evidence>
<comment type="subcellular location">
    <subcellularLocation>
        <location evidence="1">Cell membrane</location>
        <topology evidence="1">Multi-pass membrane protein</topology>
    </subcellularLocation>
</comment>